<dbReference type="Proteomes" id="UP001303889">
    <property type="component" value="Unassembled WGS sequence"/>
</dbReference>
<dbReference type="EMBL" id="MU855800">
    <property type="protein sequence ID" value="KAK3899324.1"/>
    <property type="molecule type" value="Genomic_DNA"/>
</dbReference>
<accession>A0AAN6MFM8</accession>
<sequence length="66" mass="8375">MCVWEEFIYLRCEHRKREKMAYSCDSHTRHVYGPCRFDRRVDRVIKVYKDDWCRDPDCPYQYINYE</sequence>
<protein>
    <submittedName>
        <fullName evidence="1">Uncharacterized protein</fullName>
    </submittedName>
</protein>
<name>A0AAN6MFM8_9PEZI</name>
<evidence type="ECO:0000313" key="2">
    <source>
        <dbReference type="Proteomes" id="UP001303889"/>
    </source>
</evidence>
<keyword evidence="2" id="KW-1185">Reference proteome</keyword>
<evidence type="ECO:0000313" key="1">
    <source>
        <dbReference type="EMBL" id="KAK3899324.1"/>
    </source>
</evidence>
<reference evidence="1" key="2">
    <citation type="submission" date="2023-05" db="EMBL/GenBank/DDBJ databases">
        <authorList>
            <consortium name="Lawrence Berkeley National Laboratory"/>
            <person name="Steindorff A."/>
            <person name="Hensen N."/>
            <person name="Bonometti L."/>
            <person name="Westerberg I."/>
            <person name="Brannstrom I.O."/>
            <person name="Guillou S."/>
            <person name="Cros-Aarteil S."/>
            <person name="Calhoun S."/>
            <person name="Haridas S."/>
            <person name="Kuo A."/>
            <person name="Mondo S."/>
            <person name="Pangilinan J."/>
            <person name="Riley R."/>
            <person name="Labutti K."/>
            <person name="Andreopoulos B."/>
            <person name="Lipzen A."/>
            <person name="Chen C."/>
            <person name="Yanf M."/>
            <person name="Daum C."/>
            <person name="Ng V."/>
            <person name="Clum A."/>
            <person name="Ohm R."/>
            <person name="Martin F."/>
            <person name="Silar P."/>
            <person name="Natvig D."/>
            <person name="Lalanne C."/>
            <person name="Gautier V."/>
            <person name="Ament-Velasquez S.L."/>
            <person name="Kruys A."/>
            <person name="Hutchinson M.I."/>
            <person name="Powell A.J."/>
            <person name="Barry K."/>
            <person name="Miller A.N."/>
            <person name="Grigoriev I.V."/>
            <person name="Debuchy R."/>
            <person name="Gladieux P."/>
            <person name="Thoren M.H."/>
            <person name="Johannesson H."/>
        </authorList>
    </citation>
    <scope>NUCLEOTIDE SEQUENCE</scope>
    <source>
        <strain evidence="1">CBS 103.79</strain>
    </source>
</reference>
<comment type="caution">
    <text evidence="1">The sequence shown here is derived from an EMBL/GenBank/DDBJ whole genome shotgun (WGS) entry which is preliminary data.</text>
</comment>
<gene>
    <name evidence="1" type="ORF">C8A05DRAFT_37060</name>
</gene>
<dbReference type="AlphaFoldDB" id="A0AAN6MFM8"/>
<proteinExistence type="predicted"/>
<reference evidence="1" key="1">
    <citation type="journal article" date="2023" name="Mol. Phylogenet. Evol.">
        <title>Genome-scale phylogeny and comparative genomics of the fungal order Sordariales.</title>
        <authorList>
            <person name="Hensen N."/>
            <person name="Bonometti L."/>
            <person name="Westerberg I."/>
            <person name="Brannstrom I.O."/>
            <person name="Guillou S."/>
            <person name="Cros-Aarteil S."/>
            <person name="Calhoun S."/>
            <person name="Haridas S."/>
            <person name="Kuo A."/>
            <person name="Mondo S."/>
            <person name="Pangilinan J."/>
            <person name="Riley R."/>
            <person name="LaButti K."/>
            <person name="Andreopoulos B."/>
            <person name="Lipzen A."/>
            <person name="Chen C."/>
            <person name="Yan M."/>
            <person name="Daum C."/>
            <person name="Ng V."/>
            <person name="Clum A."/>
            <person name="Steindorff A."/>
            <person name="Ohm R.A."/>
            <person name="Martin F."/>
            <person name="Silar P."/>
            <person name="Natvig D.O."/>
            <person name="Lalanne C."/>
            <person name="Gautier V."/>
            <person name="Ament-Velasquez S.L."/>
            <person name="Kruys A."/>
            <person name="Hutchinson M.I."/>
            <person name="Powell A.J."/>
            <person name="Barry K."/>
            <person name="Miller A.N."/>
            <person name="Grigoriev I.V."/>
            <person name="Debuchy R."/>
            <person name="Gladieux P."/>
            <person name="Hiltunen Thoren M."/>
            <person name="Johannesson H."/>
        </authorList>
    </citation>
    <scope>NUCLEOTIDE SEQUENCE</scope>
    <source>
        <strain evidence="1">CBS 103.79</strain>
    </source>
</reference>
<organism evidence="1 2">
    <name type="scientific">Staphylotrichum tortipilum</name>
    <dbReference type="NCBI Taxonomy" id="2831512"/>
    <lineage>
        <taxon>Eukaryota</taxon>
        <taxon>Fungi</taxon>
        <taxon>Dikarya</taxon>
        <taxon>Ascomycota</taxon>
        <taxon>Pezizomycotina</taxon>
        <taxon>Sordariomycetes</taxon>
        <taxon>Sordariomycetidae</taxon>
        <taxon>Sordariales</taxon>
        <taxon>Chaetomiaceae</taxon>
        <taxon>Staphylotrichum</taxon>
    </lineage>
</organism>